<proteinExistence type="predicted"/>
<dbReference type="PANTHER" id="PTHR15937:SF3">
    <property type="entry name" value="TRANSMEMBRANE 7 SUPERFAMILY MEMBER 3"/>
    <property type="match status" value="1"/>
</dbReference>
<keyword evidence="7" id="KW-0732">Signal</keyword>
<feature type="transmembrane region" description="Helical" evidence="6">
    <location>
        <begin position="577"/>
        <end position="600"/>
    </location>
</feature>
<protein>
    <recommendedName>
        <fullName evidence="8">TM7S3/TM198-like domain-containing protein</fullName>
    </recommendedName>
</protein>
<dbReference type="PANTHER" id="PTHR15937">
    <property type="entry name" value="TRANSMEMBRANE 7 SUPERFAMILY MEMBER 3"/>
    <property type="match status" value="1"/>
</dbReference>
<dbReference type="GO" id="GO:0005886">
    <property type="term" value="C:plasma membrane"/>
    <property type="evidence" value="ECO:0007669"/>
    <property type="project" value="TreeGrafter"/>
</dbReference>
<feature type="transmembrane region" description="Helical" evidence="6">
    <location>
        <begin position="519"/>
        <end position="538"/>
    </location>
</feature>
<feature type="chain" id="PRO_5043340087" description="TM7S3/TM198-like domain-containing protein" evidence="7">
    <location>
        <begin position="30"/>
        <end position="882"/>
    </location>
</feature>
<dbReference type="Pfam" id="PF25992">
    <property type="entry name" value="Ig_TM7SF3_N"/>
    <property type="match status" value="1"/>
</dbReference>
<organism evidence="9 10">
    <name type="scientific">Scylla paramamosain</name>
    <name type="common">Mud crab</name>
    <dbReference type="NCBI Taxonomy" id="85552"/>
    <lineage>
        <taxon>Eukaryota</taxon>
        <taxon>Metazoa</taxon>
        <taxon>Ecdysozoa</taxon>
        <taxon>Arthropoda</taxon>
        <taxon>Crustacea</taxon>
        <taxon>Multicrustacea</taxon>
        <taxon>Malacostraca</taxon>
        <taxon>Eumalacostraca</taxon>
        <taxon>Eucarida</taxon>
        <taxon>Decapoda</taxon>
        <taxon>Pleocyemata</taxon>
        <taxon>Brachyura</taxon>
        <taxon>Eubrachyura</taxon>
        <taxon>Portunoidea</taxon>
        <taxon>Portunidae</taxon>
        <taxon>Portuninae</taxon>
        <taxon>Scylla</taxon>
    </lineage>
</organism>
<feature type="compositionally biased region" description="Polar residues" evidence="5">
    <location>
        <begin position="181"/>
        <end position="204"/>
    </location>
</feature>
<accession>A0AAW0SJV8</accession>
<feature type="transmembrane region" description="Helical" evidence="6">
    <location>
        <begin position="494"/>
        <end position="512"/>
    </location>
</feature>
<dbReference type="PROSITE" id="PS51257">
    <property type="entry name" value="PROKAR_LIPOPROTEIN"/>
    <property type="match status" value="1"/>
</dbReference>
<dbReference type="Proteomes" id="UP001487740">
    <property type="component" value="Unassembled WGS sequence"/>
</dbReference>
<evidence type="ECO:0000256" key="2">
    <source>
        <dbReference type="ARBA" id="ARBA00022692"/>
    </source>
</evidence>
<feature type="signal peptide" evidence="7">
    <location>
        <begin position="1"/>
        <end position="29"/>
    </location>
</feature>
<feature type="transmembrane region" description="Helical" evidence="6">
    <location>
        <begin position="639"/>
        <end position="667"/>
    </location>
</feature>
<evidence type="ECO:0000313" key="10">
    <source>
        <dbReference type="Proteomes" id="UP001487740"/>
    </source>
</evidence>
<comment type="subcellular location">
    <subcellularLocation>
        <location evidence="1">Membrane</location>
        <topology evidence="1">Multi-pass membrane protein</topology>
    </subcellularLocation>
</comment>
<feature type="domain" description="TM7S3/TM198-like" evidence="8">
    <location>
        <begin position="499"/>
        <end position="705"/>
    </location>
</feature>
<evidence type="ECO:0000259" key="8">
    <source>
        <dbReference type="Pfam" id="PF13886"/>
    </source>
</evidence>
<dbReference type="InterPro" id="IPR042502">
    <property type="entry name" value="TM7SF3"/>
</dbReference>
<evidence type="ECO:0000256" key="4">
    <source>
        <dbReference type="ARBA" id="ARBA00023136"/>
    </source>
</evidence>
<comment type="caution">
    <text evidence="9">The sequence shown here is derived from an EMBL/GenBank/DDBJ whole genome shotgun (WGS) entry which is preliminary data.</text>
</comment>
<keyword evidence="10" id="KW-1185">Reference proteome</keyword>
<gene>
    <name evidence="9" type="ORF">O3P69_008361</name>
</gene>
<dbReference type="AlphaFoldDB" id="A0AAW0SJV8"/>
<feature type="transmembrane region" description="Helical" evidence="6">
    <location>
        <begin position="606"/>
        <end position="627"/>
    </location>
</feature>
<keyword evidence="2 6" id="KW-0812">Transmembrane</keyword>
<evidence type="ECO:0000256" key="3">
    <source>
        <dbReference type="ARBA" id="ARBA00022989"/>
    </source>
</evidence>
<feature type="compositionally biased region" description="Polar residues" evidence="5">
    <location>
        <begin position="143"/>
        <end position="171"/>
    </location>
</feature>
<feature type="compositionally biased region" description="Basic and acidic residues" evidence="5">
    <location>
        <begin position="133"/>
        <end position="142"/>
    </location>
</feature>
<sequence>MMKHQGRTLFCAWSAYLMCACASWSGVKTRENNVSTGSVPVLAATGQNNSLAAEGGVHLKHTISLDHLVSPNSILSTEAFGLNTSNNNLLENEKQSSSESSSLYVSPTTEALPGASLQTVLSQDVTGVTEYSRSLDGEETLQHNESQTSNAGVSANSVLSIQSSHESISKNSDSENEEQGVTESTPFTGNQSIETTPYITTPLDVTTAQNDKKRDNGQTVHEHPRSVCDNTDAGVVLQEEEYSLLNNTHKITVIQNHTTVSVKITDFDESARFLIFQAHSQNHYLILSDQMMPSENCYTNSTDPGLVVWPDLTCSTTACHVFITNCHNTNITVLFMVQNYTSLDPIPGKYKAPCVAMPFLNMDPNILTTKVSYQAAAMASWESDKVVGSLRYEVFLTYMYERDQSESKYWDTLIATSTLQGLRENGRSVDIRENNDTAAQLNVWLVSYSGVGAVVTVVVSYNGSNGTLYSSGVSYGCNFIDAEKYSCTKLVTSLAKLFCASLLFIGAILLFFGHRWLNFTMFISGFFFSWCMLFLMFAQDTHTTINGLGWGTLVGAVIGGALWLVGWHMFQRPFHSSLLIIVMAVLFVGMMVTYFLRFAISPKTSNLSAFVVFPVFFAIVIIAYSIIDIKKVHIFSCTLLGSYAFIVPFAFYFGSSLTYIVINVLGLVTVQDYPETVGYPPFQVCDIILLCLWVVLFTGGMAYQLYRERASPPFHPPNLTSWNDFKKSANFVLDKMFICLPMDPDPGGMDIEERPAWMLRVVYTSKLIWWRLTCKGGDIPESGYESFPRIRRLSQYNEQDSETNESRMAMILSRIREWKGRVRHYFRRGDERLLQESEDEEQQREGEEEREEDESQLLEGSVSCCAFRNSQVVLDDAYTTNT</sequence>
<evidence type="ECO:0000256" key="7">
    <source>
        <dbReference type="SAM" id="SignalP"/>
    </source>
</evidence>
<feature type="region of interest" description="Disordered" evidence="5">
    <location>
        <begin position="131"/>
        <end position="204"/>
    </location>
</feature>
<keyword evidence="3 6" id="KW-1133">Transmembrane helix</keyword>
<name>A0AAW0SJV8_SCYPA</name>
<feature type="region of interest" description="Disordered" evidence="5">
    <location>
        <begin position="834"/>
        <end position="858"/>
    </location>
</feature>
<dbReference type="GO" id="GO:0043069">
    <property type="term" value="P:negative regulation of programmed cell death"/>
    <property type="evidence" value="ECO:0007669"/>
    <property type="project" value="TreeGrafter"/>
</dbReference>
<evidence type="ECO:0000313" key="9">
    <source>
        <dbReference type="EMBL" id="KAK8375468.1"/>
    </source>
</evidence>
<evidence type="ECO:0000256" key="1">
    <source>
        <dbReference type="ARBA" id="ARBA00004141"/>
    </source>
</evidence>
<keyword evidence="4 6" id="KW-0472">Membrane</keyword>
<evidence type="ECO:0000256" key="5">
    <source>
        <dbReference type="SAM" id="MobiDB-lite"/>
    </source>
</evidence>
<feature type="compositionally biased region" description="Acidic residues" evidence="5">
    <location>
        <begin position="836"/>
        <end position="856"/>
    </location>
</feature>
<feature type="transmembrane region" description="Helical" evidence="6">
    <location>
        <begin position="687"/>
        <end position="706"/>
    </location>
</feature>
<dbReference type="InterPro" id="IPR025256">
    <property type="entry name" value="TM7S3/TM198-like_dom"/>
</dbReference>
<dbReference type="EMBL" id="JARAKH010000049">
    <property type="protein sequence ID" value="KAK8375468.1"/>
    <property type="molecule type" value="Genomic_DNA"/>
</dbReference>
<feature type="transmembrane region" description="Helical" evidence="6">
    <location>
        <begin position="550"/>
        <end position="570"/>
    </location>
</feature>
<reference evidence="9 10" key="1">
    <citation type="submission" date="2023-03" db="EMBL/GenBank/DDBJ databases">
        <title>High-quality genome of Scylla paramamosain provides insights in environmental adaptation.</title>
        <authorList>
            <person name="Zhang L."/>
        </authorList>
    </citation>
    <scope>NUCLEOTIDE SEQUENCE [LARGE SCALE GENOMIC DNA]</scope>
    <source>
        <strain evidence="9">LZ_2023a</strain>
        <tissue evidence="9">Muscle</tissue>
    </source>
</reference>
<evidence type="ECO:0000256" key="6">
    <source>
        <dbReference type="SAM" id="Phobius"/>
    </source>
</evidence>
<dbReference type="Pfam" id="PF13886">
    <property type="entry name" value="TM7S3_TM198"/>
    <property type="match status" value="1"/>
</dbReference>